<evidence type="ECO:0000313" key="2">
    <source>
        <dbReference type="EMBL" id="SVB15800.1"/>
    </source>
</evidence>
<gene>
    <name evidence="2" type="ORF">METZ01_LOCUS168654</name>
</gene>
<organism evidence="2">
    <name type="scientific">marine metagenome</name>
    <dbReference type="NCBI Taxonomy" id="408172"/>
    <lineage>
        <taxon>unclassified sequences</taxon>
        <taxon>metagenomes</taxon>
        <taxon>ecological metagenomes</taxon>
    </lineage>
</organism>
<protein>
    <submittedName>
        <fullName evidence="2">Uncharacterized protein</fullName>
    </submittedName>
</protein>
<sequence>MSAETNRAGVRKSGDPDQIRTGDLSLSGLLDLVC</sequence>
<proteinExistence type="predicted"/>
<dbReference type="AlphaFoldDB" id="A0A382BPN3"/>
<name>A0A382BPN3_9ZZZZ</name>
<feature type="region of interest" description="Disordered" evidence="1">
    <location>
        <begin position="1"/>
        <end position="23"/>
    </location>
</feature>
<accession>A0A382BPN3</accession>
<reference evidence="2" key="1">
    <citation type="submission" date="2018-05" db="EMBL/GenBank/DDBJ databases">
        <authorList>
            <person name="Lanie J.A."/>
            <person name="Ng W.-L."/>
            <person name="Kazmierczak K.M."/>
            <person name="Andrzejewski T.M."/>
            <person name="Davidsen T.M."/>
            <person name="Wayne K.J."/>
            <person name="Tettelin H."/>
            <person name="Glass J.I."/>
            <person name="Rusch D."/>
            <person name="Podicherti R."/>
            <person name="Tsui H.-C.T."/>
            <person name="Winkler M.E."/>
        </authorList>
    </citation>
    <scope>NUCLEOTIDE SEQUENCE</scope>
</reference>
<evidence type="ECO:0000256" key="1">
    <source>
        <dbReference type="SAM" id="MobiDB-lite"/>
    </source>
</evidence>
<dbReference type="EMBL" id="UINC01030808">
    <property type="protein sequence ID" value="SVB15800.1"/>
    <property type="molecule type" value="Genomic_DNA"/>
</dbReference>